<name>A0A834MGM0_RHYFE</name>
<accession>A0A834MGM0</accession>
<evidence type="ECO:0000313" key="2">
    <source>
        <dbReference type="Proteomes" id="UP000625711"/>
    </source>
</evidence>
<proteinExistence type="predicted"/>
<sequence>MGFPVMVPITNGLIRSFIDRTPYRTTASLPRTIQLRSPCHKTTLFQLHVAALDRATYLIECRRDEDVSIGLAQTSTPRGSKENRSITCAPSALPPLAPPLPSIVNGGPPYHDIGCISGILHLSNRCRRPS</sequence>
<dbReference type="EMBL" id="JAACXV010000372">
    <property type="protein sequence ID" value="KAF7279225.1"/>
    <property type="molecule type" value="Genomic_DNA"/>
</dbReference>
<dbReference type="Proteomes" id="UP000625711">
    <property type="component" value="Unassembled WGS sequence"/>
</dbReference>
<protein>
    <submittedName>
        <fullName evidence="1">Uncharacterized protein</fullName>
    </submittedName>
</protein>
<comment type="caution">
    <text evidence="1">The sequence shown here is derived from an EMBL/GenBank/DDBJ whole genome shotgun (WGS) entry which is preliminary data.</text>
</comment>
<reference evidence="1" key="1">
    <citation type="submission" date="2020-08" db="EMBL/GenBank/DDBJ databases">
        <title>Genome sequencing and assembly of the red palm weevil Rhynchophorus ferrugineus.</title>
        <authorList>
            <person name="Dias G.B."/>
            <person name="Bergman C.M."/>
            <person name="Manee M."/>
        </authorList>
    </citation>
    <scope>NUCLEOTIDE SEQUENCE</scope>
    <source>
        <strain evidence="1">AA-2017</strain>
        <tissue evidence="1">Whole larva</tissue>
    </source>
</reference>
<evidence type="ECO:0000313" key="1">
    <source>
        <dbReference type="EMBL" id="KAF7279225.1"/>
    </source>
</evidence>
<keyword evidence="2" id="KW-1185">Reference proteome</keyword>
<gene>
    <name evidence="1" type="ORF">GWI33_007492</name>
</gene>
<organism evidence="1 2">
    <name type="scientific">Rhynchophorus ferrugineus</name>
    <name type="common">Red palm weevil</name>
    <name type="synonym">Curculio ferrugineus</name>
    <dbReference type="NCBI Taxonomy" id="354439"/>
    <lineage>
        <taxon>Eukaryota</taxon>
        <taxon>Metazoa</taxon>
        <taxon>Ecdysozoa</taxon>
        <taxon>Arthropoda</taxon>
        <taxon>Hexapoda</taxon>
        <taxon>Insecta</taxon>
        <taxon>Pterygota</taxon>
        <taxon>Neoptera</taxon>
        <taxon>Endopterygota</taxon>
        <taxon>Coleoptera</taxon>
        <taxon>Polyphaga</taxon>
        <taxon>Cucujiformia</taxon>
        <taxon>Curculionidae</taxon>
        <taxon>Dryophthorinae</taxon>
        <taxon>Rhynchophorus</taxon>
    </lineage>
</organism>
<dbReference type="AlphaFoldDB" id="A0A834MGM0"/>